<reference evidence="8" key="1">
    <citation type="submission" date="2016-12" db="EMBL/GenBank/DDBJ databases">
        <authorList>
            <person name="Meng X."/>
        </authorList>
    </citation>
    <scope>NUCLEOTIDE SEQUENCE [LARGE SCALE GENOMIC DNA]</scope>
    <source>
        <strain evidence="8">DSM 19116</strain>
    </source>
</reference>
<sequence>MGNPYSQILSHPGALAFSTTGLLARLPLAMTGLGIVLMIEHAYGSYALAGTVSAIYVVGMAAAAPVLANLVDKYGQARIMRPALATFNLGLGALVLATVLRAPTPALFAAAAIAGVATGSIGALVRARWAITVKDAGELHTAYALESALDEVVFVIGPVAATMLATMIAGPVAILTAMAFSLVGGFWFLSLRDTEPPAQLRTSRPHELWEEAVDPDALPTTDTHALAPTRAHVPARARPILYIPAMWCLIGVMLCVGVIFGATDVATVAFSKDLGYEAMAGVVLAIFAFGSLISGLIYGARVWGATLPVRLAVGVIGLAGGASLFLFIDSLTLLAAVMFATGFAIAPTFINTNAVVQQVVHPTRLTEGLTWMSTATAAGASLGSALAGVVIDARGGHAGFWVVVAGAAGAAVLVLATLPAIRRAISTAQL</sequence>
<feature type="transmembrane region" description="Helical" evidence="5">
    <location>
        <begin position="240"/>
        <end position="262"/>
    </location>
</feature>
<dbReference type="PANTHER" id="PTHR23542">
    <property type="match status" value="1"/>
</dbReference>
<feature type="transmembrane region" description="Helical" evidence="5">
    <location>
        <begin position="274"/>
        <end position="297"/>
    </location>
</feature>
<feature type="transmembrane region" description="Helical" evidence="5">
    <location>
        <begin position="12"/>
        <end position="39"/>
    </location>
</feature>
<dbReference type="InterPro" id="IPR036259">
    <property type="entry name" value="MFS_trans_sf"/>
</dbReference>
<feature type="transmembrane region" description="Helical" evidence="5">
    <location>
        <begin position="309"/>
        <end position="328"/>
    </location>
</feature>
<dbReference type="GO" id="GO:0005886">
    <property type="term" value="C:plasma membrane"/>
    <property type="evidence" value="ECO:0007669"/>
    <property type="project" value="UniProtKB-SubCell"/>
</dbReference>
<dbReference type="PANTHER" id="PTHR23542:SF1">
    <property type="entry name" value="MAJOR FACILITATOR SUPERFAMILY (MFS) PROFILE DOMAIN-CONTAINING PROTEIN"/>
    <property type="match status" value="1"/>
</dbReference>
<evidence type="ECO:0000256" key="5">
    <source>
        <dbReference type="SAM" id="Phobius"/>
    </source>
</evidence>
<dbReference type="InterPro" id="IPR011701">
    <property type="entry name" value="MFS"/>
</dbReference>
<accession>A0A1Q5Q5K8</accession>
<dbReference type="PROSITE" id="PS50850">
    <property type="entry name" value="MFS"/>
    <property type="match status" value="1"/>
</dbReference>
<evidence type="ECO:0000259" key="6">
    <source>
        <dbReference type="PROSITE" id="PS50850"/>
    </source>
</evidence>
<name>A0A1Q5Q5K8_9ACTO</name>
<organism evidence="7 8">
    <name type="scientific">Bowdeniella nasicola</name>
    <dbReference type="NCBI Taxonomy" id="208480"/>
    <lineage>
        <taxon>Bacteria</taxon>
        <taxon>Bacillati</taxon>
        <taxon>Actinomycetota</taxon>
        <taxon>Actinomycetes</taxon>
        <taxon>Actinomycetales</taxon>
        <taxon>Actinomycetaceae</taxon>
        <taxon>Bowdeniella</taxon>
    </lineage>
</organism>
<evidence type="ECO:0000256" key="2">
    <source>
        <dbReference type="ARBA" id="ARBA00022692"/>
    </source>
</evidence>
<evidence type="ECO:0000313" key="8">
    <source>
        <dbReference type="Proteomes" id="UP000185628"/>
    </source>
</evidence>
<dbReference type="Pfam" id="PF07690">
    <property type="entry name" value="MFS_1"/>
    <property type="match status" value="1"/>
</dbReference>
<dbReference type="EMBL" id="MQVR01000003">
    <property type="protein sequence ID" value="OKL54979.1"/>
    <property type="molecule type" value="Genomic_DNA"/>
</dbReference>
<feature type="transmembrane region" description="Helical" evidence="5">
    <location>
        <begin position="368"/>
        <end position="391"/>
    </location>
</feature>
<keyword evidence="4 5" id="KW-0472">Membrane</keyword>
<dbReference type="Gene3D" id="1.20.1250.20">
    <property type="entry name" value="MFS general substrate transporter like domains"/>
    <property type="match status" value="1"/>
</dbReference>
<evidence type="ECO:0000256" key="3">
    <source>
        <dbReference type="ARBA" id="ARBA00022989"/>
    </source>
</evidence>
<evidence type="ECO:0000256" key="4">
    <source>
        <dbReference type="ARBA" id="ARBA00023136"/>
    </source>
</evidence>
<keyword evidence="8" id="KW-1185">Reference proteome</keyword>
<comment type="caution">
    <text evidence="7">The sequence shown here is derived from an EMBL/GenBank/DDBJ whole genome shotgun (WGS) entry which is preliminary data.</text>
</comment>
<dbReference type="InterPro" id="IPR020846">
    <property type="entry name" value="MFS_dom"/>
</dbReference>
<feature type="transmembrane region" description="Helical" evidence="5">
    <location>
        <begin position="83"/>
        <end position="100"/>
    </location>
</feature>
<gene>
    <name evidence="7" type="ORF">BSZ39_00945</name>
</gene>
<feature type="transmembrane region" description="Helical" evidence="5">
    <location>
        <begin position="45"/>
        <end position="71"/>
    </location>
</feature>
<feature type="transmembrane region" description="Helical" evidence="5">
    <location>
        <begin position="172"/>
        <end position="191"/>
    </location>
</feature>
<proteinExistence type="predicted"/>
<dbReference type="AlphaFoldDB" id="A0A1Q5Q5K8"/>
<protein>
    <recommendedName>
        <fullName evidence="6">Major facilitator superfamily (MFS) profile domain-containing protein</fullName>
    </recommendedName>
</protein>
<comment type="subcellular location">
    <subcellularLocation>
        <location evidence="1">Cell membrane</location>
        <topology evidence="1">Multi-pass membrane protein</topology>
    </subcellularLocation>
</comment>
<dbReference type="RefSeq" id="WP_073715529.1">
    <property type="nucleotide sequence ID" value="NZ_MQVR01000003.1"/>
</dbReference>
<feature type="transmembrane region" description="Helical" evidence="5">
    <location>
        <begin position="334"/>
        <end position="356"/>
    </location>
</feature>
<dbReference type="Proteomes" id="UP000185628">
    <property type="component" value="Unassembled WGS sequence"/>
</dbReference>
<evidence type="ECO:0000313" key="7">
    <source>
        <dbReference type="EMBL" id="OKL54979.1"/>
    </source>
</evidence>
<feature type="domain" description="Major facilitator superfamily (MFS) profile" evidence="6">
    <location>
        <begin position="241"/>
        <end position="430"/>
    </location>
</feature>
<dbReference type="GO" id="GO:0022857">
    <property type="term" value="F:transmembrane transporter activity"/>
    <property type="evidence" value="ECO:0007669"/>
    <property type="project" value="InterPro"/>
</dbReference>
<keyword evidence="3 5" id="KW-1133">Transmembrane helix</keyword>
<keyword evidence="2 5" id="KW-0812">Transmembrane</keyword>
<feature type="transmembrane region" description="Helical" evidence="5">
    <location>
        <begin position="397"/>
        <end position="421"/>
    </location>
</feature>
<feature type="transmembrane region" description="Helical" evidence="5">
    <location>
        <begin position="106"/>
        <end position="127"/>
    </location>
</feature>
<evidence type="ECO:0000256" key="1">
    <source>
        <dbReference type="ARBA" id="ARBA00004651"/>
    </source>
</evidence>
<dbReference type="SUPFAM" id="SSF103473">
    <property type="entry name" value="MFS general substrate transporter"/>
    <property type="match status" value="1"/>
</dbReference>